<accession>F9DPL6</accession>
<evidence type="ECO:0000313" key="2">
    <source>
        <dbReference type="EMBL" id="EGQ27298.1"/>
    </source>
</evidence>
<protein>
    <submittedName>
        <fullName evidence="2">Protein of hypothetical function DUF177</fullName>
    </submittedName>
</protein>
<name>F9DPL6_9BACL</name>
<feature type="compositionally biased region" description="Basic and acidic residues" evidence="1">
    <location>
        <begin position="183"/>
        <end position="196"/>
    </location>
</feature>
<reference evidence="2 3" key="1">
    <citation type="submission" date="2011-04" db="EMBL/GenBank/DDBJ databases">
        <authorList>
            <person name="Muzny D."/>
            <person name="Qin X."/>
            <person name="Deng J."/>
            <person name="Jiang H."/>
            <person name="Liu Y."/>
            <person name="Qu J."/>
            <person name="Song X.-Z."/>
            <person name="Zhang L."/>
            <person name="Thornton R."/>
            <person name="Coyle M."/>
            <person name="Francisco L."/>
            <person name="Jackson L."/>
            <person name="Javaid M."/>
            <person name="Korchina V."/>
            <person name="Kovar C."/>
            <person name="Mata R."/>
            <person name="Mathew T."/>
            <person name="Ngo R."/>
            <person name="Nguyen L."/>
            <person name="Nguyen N."/>
            <person name="Okwuonu G."/>
            <person name="Ongeri F."/>
            <person name="Pham C."/>
            <person name="Simmons D."/>
            <person name="Wilczek-Boney K."/>
            <person name="Hale W."/>
            <person name="Jakkamsetti A."/>
            <person name="Pham P."/>
            <person name="Ruth R."/>
            <person name="San Lucas F."/>
            <person name="Warren J."/>
            <person name="Zhang J."/>
            <person name="Zhao Z."/>
            <person name="Zhou C."/>
            <person name="Zhu D."/>
            <person name="Lee S."/>
            <person name="Bess C."/>
            <person name="Blankenburg K."/>
            <person name="Forbes L."/>
            <person name="Fu Q."/>
            <person name="Gubbala S."/>
            <person name="Hirani K."/>
            <person name="Jayaseelan J.C."/>
            <person name="Lara F."/>
            <person name="Munidasa M."/>
            <person name="Palculict T."/>
            <person name="Patil S."/>
            <person name="Pu L.-L."/>
            <person name="Saada N."/>
            <person name="Tang L."/>
            <person name="Weissenberger G."/>
            <person name="Zhu Y."/>
            <person name="Hemphill L."/>
            <person name="Shang Y."/>
            <person name="Youmans B."/>
            <person name="Ayvaz T."/>
            <person name="Ross M."/>
            <person name="Santibanez J."/>
            <person name="Aqrawi P."/>
            <person name="Gross S."/>
            <person name="Joshi V."/>
            <person name="Fowler G."/>
            <person name="Nazareth L."/>
            <person name="Reid J."/>
            <person name="Worley K."/>
            <person name="Petrosino J."/>
            <person name="Highlander S."/>
            <person name="Gibbs R."/>
        </authorList>
    </citation>
    <scope>NUCLEOTIDE SEQUENCE [LARGE SCALE GENOMIC DNA]</scope>
    <source>
        <strain evidence="2 3">2681</strain>
    </source>
</reference>
<dbReference type="eggNOG" id="COG1399">
    <property type="taxonomic scope" value="Bacteria"/>
</dbReference>
<gene>
    <name evidence="2" type="ORF">HMPREF9372_0746</name>
</gene>
<dbReference type="AlphaFoldDB" id="F9DPL6"/>
<dbReference type="InterPro" id="IPR003772">
    <property type="entry name" value="YceD"/>
</dbReference>
<sequence length="210" mass="24499">MNYNVKLDEVTRKYLDIYYLKYYNQHCCLEVIDMKWSIHQLRKHRQGPLLLDEAVNLDSVKVRNEEIRAIQPVRVSGTCSIGEKKLTCQLRLEGSMILPCARTWEDVDYPFSVESVEQFSWDEETLQTDDEIHPVEGDVIDFTPVLEELILLEIPLQVFCESAEDMQQAEGKGWSYTTDEELEAKRQEEAEEKVDPRLAGLANFFETDKE</sequence>
<dbReference type="STRING" id="759851.SAMN04244570_2500"/>
<evidence type="ECO:0000313" key="3">
    <source>
        <dbReference type="Proteomes" id="UP000005316"/>
    </source>
</evidence>
<dbReference type="Pfam" id="PF02620">
    <property type="entry name" value="YceD"/>
    <property type="match status" value="1"/>
</dbReference>
<proteinExistence type="predicted"/>
<evidence type="ECO:0000256" key="1">
    <source>
        <dbReference type="SAM" id="MobiDB-lite"/>
    </source>
</evidence>
<organism evidence="2 3">
    <name type="scientific">Sporosarcina newyorkensis 2681</name>
    <dbReference type="NCBI Taxonomy" id="1027292"/>
    <lineage>
        <taxon>Bacteria</taxon>
        <taxon>Bacillati</taxon>
        <taxon>Bacillota</taxon>
        <taxon>Bacilli</taxon>
        <taxon>Bacillales</taxon>
        <taxon>Caryophanaceae</taxon>
        <taxon>Sporosarcina</taxon>
    </lineage>
</organism>
<dbReference type="Proteomes" id="UP000005316">
    <property type="component" value="Unassembled WGS sequence"/>
</dbReference>
<comment type="caution">
    <text evidence="2">The sequence shown here is derived from an EMBL/GenBank/DDBJ whole genome shotgun (WGS) entry which is preliminary data.</text>
</comment>
<dbReference type="EMBL" id="AFPZ01000019">
    <property type="protein sequence ID" value="EGQ27298.1"/>
    <property type="molecule type" value="Genomic_DNA"/>
</dbReference>
<dbReference type="HOGENOM" id="CLU_100236_3_0_9"/>
<feature type="region of interest" description="Disordered" evidence="1">
    <location>
        <begin position="170"/>
        <end position="199"/>
    </location>
</feature>